<reference evidence="1 2" key="1">
    <citation type="submission" date="2019-02" db="EMBL/GenBank/DDBJ databases">
        <title>Deep-cultivation of Planctomycetes and their phenomic and genomic characterization uncovers novel biology.</title>
        <authorList>
            <person name="Wiegand S."/>
            <person name="Jogler M."/>
            <person name="Boedeker C."/>
            <person name="Pinto D."/>
            <person name="Vollmers J."/>
            <person name="Rivas-Marin E."/>
            <person name="Kohn T."/>
            <person name="Peeters S.H."/>
            <person name="Heuer A."/>
            <person name="Rast P."/>
            <person name="Oberbeckmann S."/>
            <person name="Bunk B."/>
            <person name="Jeske O."/>
            <person name="Meyerdierks A."/>
            <person name="Storesund J.E."/>
            <person name="Kallscheuer N."/>
            <person name="Luecker S."/>
            <person name="Lage O.M."/>
            <person name="Pohl T."/>
            <person name="Merkel B.J."/>
            <person name="Hornburger P."/>
            <person name="Mueller R.-W."/>
            <person name="Bruemmer F."/>
            <person name="Labrenz M."/>
            <person name="Spormann A.M."/>
            <person name="Op Den Camp H."/>
            <person name="Overmann J."/>
            <person name="Amann R."/>
            <person name="Jetten M.S.M."/>
            <person name="Mascher T."/>
            <person name="Medema M.H."/>
            <person name="Devos D.P."/>
            <person name="Kaster A.-K."/>
            <person name="Ovreas L."/>
            <person name="Rohde M."/>
            <person name="Galperin M.Y."/>
            <person name="Jogler C."/>
        </authorList>
    </citation>
    <scope>NUCLEOTIDE SEQUENCE [LARGE SCALE GENOMIC DNA]</scope>
    <source>
        <strain evidence="1 2">Pla52n</strain>
    </source>
</reference>
<accession>A0A5C6B4I5</accession>
<protein>
    <submittedName>
        <fullName evidence="1">Uncharacterized protein</fullName>
    </submittedName>
</protein>
<gene>
    <name evidence="1" type="ORF">Pla52n_19390</name>
</gene>
<dbReference type="AlphaFoldDB" id="A0A5C6B4I5"/>
<comment type="caution">
    <text evidence="1">The sequence shown here is derived from an EMBL/GenBank/DDBJ whole genome shotgun (WGS) entry which is preliminary data.</text>
</comment>
<sequence length="109" mass="12744">MVPRIPPPMYILNFQFENELFSSVILLRVMVVSDVRNSAISSTSNWLLNQQLACRINVMQWFRLSPLSLRAFLCGRAWWTRYLHWKLFAPKMRLIALVPKSLASDQCSD</sequence>
<keyword evidence="2" id="KW-1185">Reference proteome</keyword>
<proteinExistence type="predicted"/>
<evidence type="ECO:0000313" key="2">
    <source>
        <dbReference type="Proteomes" id="UP000320176"/>
    </source>
</evidence>
<dbReference type="Proteomes" id="UP000320176">
    <property type="component" value="Unassembled WGS sequence"/>
</dbReference>
<evidence type="ECO:0000313" key="1">
    <source>
        <dbReference type="EMBL" id="TWU06219.1"/>
    </source>
</evidence>
<organism evidence="1 2">
    <name type="scientific">Stieleria varia</name>
    <dbReference type="NCBI Taxonomy" id="2528005"/>
    <lineage>
        <taxon>Bacteria</taxon>
        <taxon>Pseudomonadati</taxon>
        <taxon>Planctomycetota</taxon>
        <taxon>Planctomycetia</taxon>
        <taxon>Pirellulales</taxon>
        <taxon>Pirellulaceae</taxon>
        <taxon>Stieleria</taxon>
    </lineage>
</organism>
<name>A0A5C6B4I5_9BACT</name>
<dbReference type="EMBL" id="SJPN01000002">
    <property type="protein sequence ID" value="TWU06219.1"/>
    <property type="molecule type" value="Genomic_DNA"/>
</dbReference>